<keyword evidence="5" id="KW-0249">Electron transport</keyword>
<evidence type="ECO:0000259" key="8">
    <source>
        <dbReference type="PROSITE" id="PS51379"/>
    </source>
</evidence>
<evidence type="ECO:0000313" key="10">
    <source>
        <dbReference type="Proteomes" id="UP000777265"/>
    </source>
</evidence>
<evidence type="ECO:0000256" key="3">
    <source>
        <dbReference type="ARBA" id="ARBA00022723"/>
    </source>
</evidence>
<keyword evidence="4" id="KW-0677">Repeat</keyword>
<dbReference type="Proteomes" id="UP000777265">
    <property type="component" value="Unassembled WGS sequence"/>
</dbReference>
<keyword evidence="6" id="KW-0408">Iron</keyword>
<dbReference type="PROSITE" id="PS51379">
    <property type="entry name" value="4FE4S_FER_2"/>
    <property type="match status" value="2"/>
</dbReference>
<organism evidence="9 10">
    <name type="scientific">Syntrophorhabdus aromaticivorans</name>
    <dbReference type="NCBI Taxonomy" id="328301"/>
    <lineage>
        <taxon>Bacteria</taxon>
        <taxon>Pseudomonadati</taxon>
        <taxon>Thermodesulfobacteriota</taxon>
        <taxon>Syntrophorhabdia</taxon>
        <taxon>Syntrophorhabdales</taxon>
        <taxon>Syntrophorhabdaceae</taxon>
        <taxon>Syntrophorhabdus</taxon>
    </lineage>
</organism>
<dbReference type="InterPro" id="IPR050572">
    <property type="entry name" value="Fe-S_Ferredoxin"/>
</dbReference>
<evidence type="ECO:0000256" key="7">
    <source>
        <dbReference type="ARBA" id="ARBA00023014"/>
    </source>
</evidence>
<keyword evidence="2" id="KW-0004">4Fe-4S</keyword>
<dbReference type="GO" id="GO:0051539">
    <property type="term" value="F:4 iron, 4 sulfur cluster binding"/>
    <property type="evidence" value="ECO:0007669"/>
    <property type="project" value="UniProtKB-KW"/>
</dbReference>
<dbReference type="Gene3D" id="3.30.70.20">
    <property type="match status" value="2"/>
</dbReference>
<accession>A0A971M4C3</accession>
<feature type="domain" description="4Fe-4S ferredoxin-type" evidence="8">
    <location>
        <begin position="31"/>
        <end position="57"/>
    </location>
</feature>
<feature type="domain" description="4Fe-4S ferredoxin-type" evidence="8">
    <location>
        <begin position="1"/>
        <end position="30"/>
    </location>
</feature>
<gene>
    <name evidence="9" type="ORF">GXY80_08665</name>
</gene>
<sequence length="57" mass="5856">MPAKIDEDACTGCGACSDVCPVDAISVDDVAKVDPEVCSECGTCVDECPVEAISMEE</sequence>
<dbReference type="SUPFAM" id="SSF54862">
    <property type="entry name" value="4Fe-4S ferredoxins"/>
    <property type="match status" value="1"/>
</dbReference>
<keyword evidence="3" id="KW-0479">Metal-binding</keyword>
<reference evidence="9" key="1">
    <citation type="journal article" date="2020" name="Biotechnol. Biofuels">
        <title>New insights from the biogas microbiome by comprehensive genome-resolved metagenomics of nearly 1600 species originating from multiple anaerobic digesters.</title>
        <authorList>
            <person name="Campanaro S."/>
            <person name="Treu L."/>
            <person name="Rodriguez-R L.M."/>
            <person name="Kovalovszki A."/>
            <person name="Ziels R.M."/>
            <person name="Maus I."/>
            <person name="Zhu X."/>
            <person name="Kougias P.G."/>
            <person name="Basile A."/>
            <person name="Luo G."/>
            <person name="Schluter A."/>
            <person name="Konstantinidis K.T."/>
            <person name="Angelidaki I."/>
        </authorList>
    </citation>
    <scope>NUCLEOTIDE SEQUENCE</scope>
    <source>
        <strain evidence="9">AS06rmzACSIP_7</strain>
    </source>
</reference>
<dbReference type="InterPro" id="IPR017900">
    <property type="entry name" value="4Fe4S_Fe_S_CS"/>
</dbReference>
<evidence type="ECO:0000256" key="2">
    <source>
        <dbReference type="ARBA" id="ARBA00022485"/>
    </source>
</evidence>
<evidence type="ECO:0000313" key="9">
    <source>
        <dbReference type="EMBL" id="NLW35535.1"/>
    </source>
</evidence>
<keyword evidence="7" id="KW-0411">Iron-sulfur</keyword>
<dbReference type="Pfam" id="PF00037">
    <property type="entry name" value="Fer4"/>
    <property type="match status" value="2"/>
</dbReference>
<dbReference type="PANTHER" id="PTHR43687">
    <property type="entry name" value="ADENYLYLSULFATE REDUCTASE, BETA SUBUNIT"/>
    <property type="match status" value="1"/>
</dbReference>
<dbReference type="PROSITE" id="PS00198">
    <property type="entry name" value="4FE4S_FER_1"/>
    <property type="match status" value="2"/>
</dbReference>
<evidence type="ECO:0000256" key="4">
    <source>
        <dbReference type="ARBA" id="ARBA00022737"/>
    </source>
</evidence>
<protein>
    <submittedName>
        <fullName evidence="9">4Fe-4S binding protein</fullName>
    </submittedName>
</protein>
<dbReference type="EMBL" id="JAAYEE010000140">
    <property type="protein sequence ID" value="NLW35535.1"/>
    <property type="molecule type" value="Genomic_DNA"/>
</dbReference>
<evidence type="ECO:0000256" key="6">
    <source>
        <dbReference type="ARBA" id="ARBA00023004"/>
    </source>
</evidence>
<evidence type="ECO:0000256" key="5">
    <source>
        <dbReference type="ARBA" id="ARBA00022982"/>
    </source>
</evidence>
<proteinExistence type="predicted"/>
<comment type="caution">
    <text evidence="9">The sequence shown here is derived from an EMBL/GenBank/DDBJ whole genome shotgun (WGS) entry which is preliminary data.</text>
</comment>
<dbReference type="PANTHER" id="PTHR43687:SF6">
    <property type="entry name" value="L-ASPARTATE SEMIALDEHYDE SULFURTRANSFERASE IRON-SULFUR SUBUNIT"/>
    <property type="match status" value="1"/>
</dbReference>
<reference evidence="9" key="2">
    <citation type="submission" date="2020-01" db="EMBL/GenBank/DDBJ databases">
        <authorList>
            <person name="Campanaro S."/>
        </authorList>
    </citation>
    <scope>NUCLEOTIDE SEQUENCE</scope>
    <source>
        <strain evidence="9">AS06rmzACSIP_7</strain>
    </source>
</reference>
<name>A0A971M4C3_9BACT</name>
<dbReference type="InterPro" id="IPR017896">
    <property type="entry name" value="4Fe4S_Fe-S-bd"/>
</dbReference>
<keyword evidence="1" id="KW-0813">Transport</keyword>
<dbReference type="GO" id="GO:0046872">
    <property type="term" value="F:metal ion binding"/>
    <property type="evidence" value="ECO:0007669"/>
    <property type="project" value="UniProtKB-KW"/>
</dbReference>
<evidence type="ECO:0000256" key="1">
    <source>
        <dbReference type="ARBA" id="ARBA00022448"/>
    </source>
</evidence>
<dbReference type="AlphaFoldDB" id="A0A971M4C3"/>